<evidence type="ECO:0000256" key="6">
    <source>
        <dbReference type="HAMAP-Rule" id="MF_01007"/>
    </source>
</evidence>
<evidence type="ECO:0000313" key="7">
    <source>
        <dbReference type="EMBL" id="MQL52319.1"/>
    </source>
</evidence>
<dbReference type="EC" id="2.1.1.199" evidence="6"/>
<dbReference type="PANTHER" id="PTHR11265:SF0">
    <property type="entry name" value="12S RRNA N4-METHYLCYTIDINE METHYLTRANSFERASE"/>
    <property type="match status" value="1"/>
</dbReference>
<comment type="function">
    <text evidence="6">Specifically methylates the N4 position of cytidine in position 1402 (C1402) of 16S rRNA.</text>
</comment>
<dbReference type="PANTHER" id="PTHR11265">
    <property type="entry name" value="S-ADENOSYL-METHYLTRANSFERASE MRAW"/>
    <property type="match status" value="1"/>
</dbReference>
<dbReference type="Gene3D" id="1.10.150.170">
    <property type="entry name" value="Putative methyltransferase TM0872, insert domain"/>
    <property type="match status" value="1"/>
</dbReference>
<dbReference type="SUPFAM" id="SSF81799">
    <property type="entry name" value="Putative methyltransferase TM0872, insert domain"/>
    <property type="match status" value="1"/>
</dbReference>
<proteinExistence type="inferred from homology"/>
<feature type="binding site" evidence="6">
    <location>
        <position position="113"/>
    </location>
    <ligand>
        <name>S-adenosyl-L-methionine</name>
        <dbReference type="ChEBI" id="CHEBI:59789"/>
    </ligand>
</feature>
<feature type="binding site" evidence="6">
    <location>
        <position position="106"/>
    </location>
    <ligand>
        <name>S-adenosyl-L-methionine</name>
        <dbReference type="ChEBI" id="CHEBI:59789"/>
    </ligand>
</feature>
<dbReference type="Proteomes" id="UP000441717">
    <property type="component" value="Unassembled WGS sequence"/>
</dbReference>
<dbReference type="Pfam" id="PF01795">
    <property type="entry name" value="Methyltransf_5"/>
    <property type="match status" value="1"/>
</dbReference>
<dbReference type="HAMAP" id="MF_01007">
    <property type="entry name" value="16SrRNA_methyltr_H"/>
    <property type="match status" value="1"/>
</dbReference>
<dbReference type="SUPFAM" id="SSF53335">
    <property type="entry name" value="S-adenosyl-L-methionine-dependent methyltransferases"/>
    <property type="match status" value="1"/>
</dbReference>
<comment type="caution">
    <text evidence="7">The sequence shown here is derived from an EMBL/GenBank/DDBJ whole genome shotgun (WGS) entry which is preliminary data.</text>
</comment>
<name>A0A6N7IS32_9FIRM</name>
<comment type="catalytic activity">
    <reaction evidence="6">
        <text>cytidine(1402) in 16S rRNA + S-adenosyl-L-methionine = N(4)-methylcytidine(1402) in 16S rRNA + S-adenosyl-L-homocysteine + H(+)</text>
        <dbReference type="Rhea" id="RHEA:42928"/>
        <dbReference type="Rhea" id="RHEA-COMP:10286"/>
        <dbReference type="Rhea" id="RHEA-COMP:10287"/>
        <dbReference type="ChEBI" id="CHEBI:15378"/>
        <dbReference type="ChEBI" id="CHEBI:57856"/>
        <dbReference type="ChEBI" id="CHEBI:59789"/>
        <dbReference type="ChEBI" id="CHEBI:74506"/>
        <dbReference type="ChEBI" id="CHEBI:82748"/>
        <dbReference type="EC" id="2.1.1.199"/>
    </reaction>
</comment>
<dbReference type="AlphaFoldDB" id="A0A6N7IS32"/>
<comment type="similarity">
    <text evidence="1 6">Belongs to the methyltransferase superfamily. RsmH family.</text>
</comment>
<dbReference type="RefSeq" id="WP_152946312.1">
    <property type="nucleotide sequence ID" value="NZ_WHYR01000020.1"/>
</dbReference>
<dbReference type="GO" id="GO:0070475">
    <property type="term" value="P:rRNA base methylation"/>
    <property type="evidence" value="ECO:0007669"/>
    <property type="project" value="UniProtKB-UniRule"/>
</dbReference>
<comment type="subcellular location">
    <subcellularLocation>
        <location evidence="6">Cytoplasm</location>
    </subcellularLocation>
</comment>
<feature type="binding site" evidence="6">
    <location>
        <position position="58"/>
    </location>
    <ligand>
        <name>S-adenosyl-L-methionine</name>
        <dbReference type="ChEBI" id="CHEBI:59789"/>
    </ligand>
</feature>
<keyword evidence="5 6" id="KW-0949">S-adenosyl-L-methionine</keyword>
<organism evidence="7 8">
    <name type="scientific">Desulfofundulus thermobenzoicus</name>
    <dbReference type="NCBI Taxonomy" id="29376"/>
    <lineage>
        <taxon>Bacteria</taxon>
        <taxon>Bacillati</taxon>
        <taxon>Bacillota</taxon>
        <taxon>Clostridia</taxon>
        <taxon>Eubacteriales</taxon>
        <taxon>Peptococcaceae</taxon>
        <taxon>Desulfofundulus</taxon>
    </lineage>
</organism>
<accession>A0A6N7IS32</accession>
<reference evidence="7 8" key="1">
    <citation type="submission" date="2019-10" db="EMBL/GenBank/DDBJ databases">
        <title>Comparative genomics of sulfur disproportionating microorganisms.</title>
        <authorList>
            <person name="Ward L.M."/>
            <person name="Bertran E."/>
            <person name="Johnston D."/>
        </authorList>
    </citation>
    <scope>NUCLEOTIDE SEQUENCE [LARGE SCALE GENOMIC DNA]</scope>
    <source>
        <strain evidence="7 8">DSM 14055</strain>
    </source>
</reference>
<dbReference type="OrthoDB" id="9806637at2"/>
<dbReference type="NCBIfam" id="TIGR00006">
    <property type="entry name" value="16S rRNA (cytosine(1402)-N(4))-methyltransferase RsmH"/>
    <property type="match status" value="1"/>
</dbReference>
<dbReference type="InterPro" id="IPR023397">
    <property type="entry name" value="SAM-dep_MeTrfase_MraW_recog"/>
</dbReference>
<keyword evidence="8" id="KW-1185">Reference proteome</keyword>
<keyword evidence="3 6" id="KW-0489">Methyltransferase</keyword>
<evidence type="ECO:0000256" key="5">
    <source>
        <dbReference type="ARBA" id="ARBA00022691"/>
    </source>
</evidence>
<sequence length="326" mass="35665">MNPEEVSYAHRPVLLEEVLASLNPKRGGVYVDCTVGGGGHSLEILRRSSPDGRLVGLDQDPRALEAAARRLAPFAHRVTLVRENFVRLSHVLEDLGIAAVDGVLFDLGVSSPQLDRPERGFSYFADGPLDMRMDPAGPVTARDLVNNLSKDELAGIIAHFGEERWAGRIASFIVKAREKEPIETTSRLVEIIKAAIPARSRRTGPHPARRTFQALRMAVNRELEVLPAALEKAVELLRPGGRLCVITFHSLEDRLVKKLFRGLANPCSCPPDFPRCVCGRRPLVRDVAPGGIEPSAQEVNDNPRSRSARLRVVEKLGPVLNGTGGE</sequence>
<dbReference type="PIRSF" id="PIRSF004486">
    <property type="entry name" value="MraW"/>
    <property type="match status" value="1"/>
</dbReference>
<dbReference type="InterPro" id="IPR002903">
    <property type="entry name" value="RsmH"/>
</dbReference>
<dbReference type="Gene3D" id="3.40.50.150">
    <property type="entry name" value="Vaccinia Virus protein VP39"/>
    <property type="match status" value="1"/>
</dbReference>
<dbReference type="InterPro" id="IPR029063">
    <property type="entry name" value="SAM-dependent_MTases_sf"/>
</dbReference>
<evidence type="ECO:0000256" key="3">
    <source>
        <dbReference type="ARBA" id="ARBA00022603"/>
    </source>
</evidence>
<keyword evidence="2 6" id="KW-0698">rRNA processing</keyword>
<protein>
    <recommendedName>
        <fullName evidence="6">Ribosomal RNA small subunit methyltransferase H</fullName>
        <ecNumber evidence="6">2.1.1.199</ecNumber>
    </recommendedName>
    <alternativeName>
        <fullName evidence="6">16S rRNA m(4)C1402 methyltransferase</fullName>
    </alternativeName>
    <alternativeName>
        <fullName evidence="6">rRNA (cytosine-N(4)-)-methyltransferase RsmH</fullName>
    </alternativeName>
</protein>
<feature type="binding site" evidence="6">
    <location>
        <position position="85"/>
    </location>
    <ligand>
        <name>S-adenosyl-L-methionine</name>
        <dbReference type="ChEBI" id="CHEBI:59789"/>
    </ligand>
</feature>
<gene>
    <name evidence="6 7" type="primary">rsmH</name>
    <name evidence="7" type="ORF">GFC01_08550</name>
</gene>
<dbReference type="EMBL" id="WHYR01000020">
    <property type="protein sequence ID" value="MQL52319.1"/>
    <property type="molecule type" value="Genomic_DNA"/>
</dbReference>
<dbReference type="GO" id="GO:0071424">
    <property type="term" value="F:rRNA (cytosine-N4-)-methyltransferase activity"/>
    <property type="evidence" value="ECO:0007669"/>
    <property type="project" value="UniProtKB-UniRule"/>
</dbReference>
<keyword evidence="4 6" id="KW-0808">Transferase</keyword>
<keyword evidence="6" id="KW-0963">Cytoplasm</keyword>
<evidence type="ECO:0000256" key="4">
    <source>
        <dbReference type="ARBA" id="ARBA00022679"/>
    </source>
</evidence>
<dbReference type="GO" id="GO:0005737">
    <property type="term" value="C:cytoplasm"/>
    <property type="evidence" value="ECO:0007669"/>
    <property type="project" value="UniProtKB-SubCell"/>
</dbReference>
<evidence type="ECO:0000256" key="1">
    <source>
        <dbReference type="ARBA" id="ARBA00010396"/>
    </source>
</evidence>
<feature type="binding site" evidence="6">
    <location>
        <begin position="38"/>
        <end position="40"/>
    </location>
    <ligand>
        <name>S-adenosyl-L-methionine</name>
        <dbReference type="ChEBI" id="CHEBI:59789"/>
    </ligand>
</feature>
<evidence type="ECO:0000256" key="2">
    <source>
        <dbReference type="ARBA" id="ARBA00022552"/>
    </source>
</evidence>
<evidence type="ECO:0000313" key="8">
    <source>
        <dbReference type="Proteomes" id="UP000441717"/>
    </source>
</evidence>